<dbReference type="PANTHER" id="PTHR22911:SF103">
    <property type="entry name" value="BLR2811 PROTEIN"/>
    <property type="match status" value="1"/>
</dbReference>
<feature type="transmembrane region" description="Helical" evidence="1">
    <location>
        <begin position="237"/>
        <end position="260"/>
    </location>
</feature>
<feature type="transmembrane region" description="Helical" evidence="1">
    <location>
        <begin position="267"/>
        <end position="287"/>
    </location>
</feature>
<dbReference type="SUPFAM" id="SSF103481">
    <property type="entry name" value="Multidrug resistance efflux transporter EmrE"/>
    <property type="match status" value="2"/>
</dbReference>
<feature type="transmembrane region" description="Helical" evidence="1">
    <location>
        <begin position="180"/>
        <end position="198"/>
    </location>
</feature>
<feature type="transmembrane region" description="Helical" evidence="1">
    <location>
        <begin position="293"/>
        <end position="312"/>
    </location>
</feature>
<feature type="transmembrane region" description="Helical" evidence="1">
    <location>
        <begin position="157"/>
        <end position="174"/>
    </location>
</feature>
<evidence type="ECO:0000313" key="4">
    <source>
        <dbReference type="Proteomes" id="UP000739180"/>
    </source>
</evidence>
<feature type="transmembrane region" description="Helical" evidence="1">
    <location>
        <begin position="70"/>
        <end position="88"/>
    </location>
</feature>
<name>A0ABY2XLP5_9GAMM</name>
<feature type="domain" description="EamA" evidence="2">
    <location>
        <begin position="180"/>
        <end position="310"/>
    </location>
</feature>
<dbReference type="EMBL" id="VCQT01000027">
    <property type="protein sequence ID" value="TMW13125.1"/>
    <property type="molecule type" value="Genomic_DNA"/>
</dbReference>
<keyword evidence="1" id="KW-0812">Transmembrane</keyword>
<comment type="caution">
    <text evidence="3">The sequence shown here is derived from an EMBL/GenBank/DDBJ whole genome shotgun (WGS) entry which is preliminary data.</text>
</comment>
<dbReference type="RefSeq" id="WP_138772229.1">
    <property type="nucleotide sequence ID" value="NZ_JBHSSX010000030.1"/>
</dbReference>
<accession>A0ABY2XLP5</accession>
<proteinExistence type="predicted"/>
<dbReference type="Proteomes" id="UP000739180">
    <property type="component" value="Unassembled WGS sequence"/>
</dbReference>
<dbReference type="PANTHER" id="PTHR22911">
    <property type="entry name" value="ACYL-MALONYL CONDENSING ENZYME-RELATED"/>
    <property type="match status" value="1"/>
</dbReference>
<gene>
    <name evidence="3" type="ORF">FGS76_08655</name>
</gene>
<evidence type="ECO:0000313" key="3">
    <source>
        <dbReference type="EMBL" id="TMW13125.1"/>
    </source>
</evidence>
<dbReference type="InterPro" id="IPR037185">
    <property type="entry name" value="EmrE-like"/>
</dbReference>
<feature type="transmembrane region" description="Helical" evidence="1">
    <location>
        <begin position="108"/>
        <end position="124"/>
    </location>
</feature>
<keyword evidence="4" id="KW-1185">Reference proteome</keyword>
<keyword evidence="1" id="KW-0472">Membrane</keyword>
<feature type="transmembrane region" description="Helical" evidence="1">
    <location>
        <begin position="38"/>
        <end position="58"/>
    </location>
</feature>
<evidence type="ECO:0000256" key="1">
    <source>
        <dbReference type="SAM" id="Phobius"/>
    </source>
</evidence>
<dbReference type="InterPro" id="IPR000620">
    <property type="entry name" value="EamA_dom"/>
</dbReference>
<keyword evidence="1" id="KW-1133">Transmembrane helix</keyword>
<evidence type="ECO:0000259" key="2">
    <source>
        <dbReference type="Pfam" id="PF00892"/>
    </source>
</evidence>
<feature type="transmembrane region" description="Helical" evidence="1">
    <location>
        <begin position="210"/>
        <end position="231"/>
    </location>
</feature>
<sequence length="314" mass="33971">MSYPPPAPSSPPRTPGYPPPAPPGLPATALYARPQRPWLGILLMAAGVMTLPLMDGLAKYLSEQYHVVQVTWARYLFHFLLLGVLLLWRLRPRDLIPRHLGMQTLRSACLLLTTLGYFGALAYLPMANALALVFIGPLASTALAPLILGESAGPRRWIAVAIGFAGTLVVIRPGVGDFHWASLLALGAGLTYAFYQLTTRRLAGSGRPSVTLFYTAVFGLVVLSLIVPATWRAPDPAGWALMVLMGAIGAFAHFLIIRAFEYASAPILAPVSYMEMVSAVLIGWLIFGDFPDPWTWLGIGLIVGSGLLILVWDR</sequence>
<organism evidence="3 4">
    <name type="scientific">Alloalcanivorax gelatiniphagus</name>
    <dbReference type="NCBI Taxonomy" id="1194167"/>
    <lineage>
        <taxon>Bacteria</taxon>
        <taxon>Pseudomonadati</taxon>
        <taxon>Pseudomonadota</taxon>
        <taxon>Gammaproteobacteria</taxon>
        <taxon>Oceanospirillales</taxon>
        <taxon>Alcanivoracaceae</taxon>
        <taxon>Alloalcanivorax</taxon>
    </lineage>
</organism>
<dbReference type="Pfam" id="PF00892">
    <property type="entry name" value="EamA"/>
    <property type="match status" value="2"/>
</dbReference>
<protein>
    <submittedName>
        <fullName evidence="3">EamA/RhaT family transporter</fullName>
    </submittedName>
</protein>
<feature type="domain" description="EamA" evidence="2">
    <location>
        <begin position="39"/>
        <end position="171"/>
    </location>
</feature>
<feature type="transmembrane region" description="Helical" evidence="1">
    <location>
        <begin position="130"/>
        <end position="148"/>
    </location>
</feature>
<reference evidence="3 4" key="1">
    <citation type="submission" date="2019-05" db="EMBL/GenBank/DDBJ databases">
        <title>Genome of Alcanivorax gelatiniphagus, an oil degrading marine bacteria.</title>
        <authorList>
            <person name="Kwon K.K."/>
        </authorList>
    </citation>
    <scope>NUCLEOTIDE SEQUENCE [LARGE SCALE GENOMIC DNA]</scope>
    <source>
        <strain evidence="3 4">MEBiC 08158</strain>
    </source>
</reference>